<keyword evidence="5" id="KW-0539">Nucleus</keyword>
<evidence type="ECO:0000256" key="5">
    <source>
        <dbReference type="ARBA" id="ARBA00023242"/>
    </source>
</evidence>
<feature type="compositionally biased region" description="Polar residues" evidence="6">
    <location>
        <begin position="570"/>
        <end position="582"/>
    </location>
</feature>
<feature type="compositionally biased region" description="Low complexity" evidence="6">
    <location>
        <begin position="297"/>
        <end position="311"/>
    </location>
</feature>
<feature type="compositionally biased region" description="Acidic residues" evidence="6">
    <location>
        <begin position="117"/>
        <end position="129"/>
    </location>
</feature>
<evidence type="ECO:0000313" key="9">
    <source>
        <dbReference type="Proteomes" id="UP001054837"/>
    </source>
</evidence>
<comment type="subcellular location">
    <subcellularLocation>
        <location evidence="1">Nucleus</location>
    </subcellularLocation>
</comment>
<feature type="region of interest" description="Disordered" evidence="6">
    <location>
        <begin position="242"/>
        <end position="270"/>
    </location>
</feature>
<keyword evidence="4" id="KW-0804">Transcription</keyword>
<dbReference type="Pfam" id="PF16563">
    <property type="entry name" value="P66_CC"/>
    <property type="match status" value="1"/>
</dbReference>
<dbReference type="InterPro" id="IPR032346">
    <property type="entry name" value="P66_CC"/>
</dbReference>
<evidence type="ECO:0000256" key="3">
    <source>
        <dbReference type="ARBA" id="ARBA00023054"/>
    </source>
</evidence>
<dbReference type="PANTHER" id="PTHR13455">
    <property type="entry name" value="TRANSCRIPTIONAL REPRESSOR P66-RELATED"/>
    <property type="match status" value="1"/>
</dbReference>
<feature type="region of interest" description="Disordered" evidence="6">
    <location>
        <begin position="467"/>
        <end position="494"/>
    </location>
</feature>
<dbReference type="PANTHER" id="PTHR13455:SF7">
    <property type="entry name" value="SIMJANG, ISOFORM E"/>
    <property type="match status" value="1"/>
</dbReference>
<comment type="caution">
    <text evidence="8">The sequence shown here is derived from an EMBL/GenBank/DDBJ whole genome shotgun (WGS) entry which is preliminary data.</text>
</comment>
<evidence type="ECO:0000256" key="1">
    <source>
        <dbReference type="ARBA" id="ARBA00004123"/>
    </source>
</evidence>
<keyword evidence="2" id="KW-0805">Transcription regulation</keyword>
<feature type="domain" description="Transcriptional repressor p66 coiled-coil MBD2-interaction" evidence="7">
    <location>
        <begin position="146"/>
        <end position="182"/>
    </location>
</feature>
<evidence type="ECO:0000259" key="7">
    <source>
        <dbReference type="Pfam" id="PF16563"/>
    </source>
</evidence>
<dbReference type="EMBL" id="BPLQ01010407">
    <property type="protein sequence ID" value="GIY50530.1"/>
    <property type="molecule type" value="Genomic_DNA"/>
</dbReference>
<dbReference type="GO" id="GO:0000122">
    <property type="term" value="P:negative regulation of transcription by RNA polymerase II"/>
    <property type="evidence" value="ECO:0007669"/>
    <property type="project" value="InterPro"/>
</dbReference>
<keyword evidence="9" id="KW-1185">Reference proteome</keyword>
<sequence length="608" mass="67859">MIYIFVLKHLGKKMSNAIIPSTKRSRGRPKKSLNLVNISKLKKLPSRSSCHPKRKITEEFSDEIQIIELNGIENSHPKKPKSDDGSIQPTRSQPPRRARFTESYGASGVDIVVISDDEQNDESESESDSDCSPMPSPVMIVRSKEENKERELNIETLRKDLCDEEMKLVLLRKLQESQKTKDLKRDCNGSPLPSTTGHISHKTPSVTLKGGVQIQPLPNKQLILSKFTCAKKEMKQDTLQKNNVPKPISSFKPIQPAYKSPASNPKNNVAPLQHTEKLNSNHLNQYPLLKNLSNQITITPVPSTPSPSTSVKQHSQPQPVVQEEKMDMETLQQRQAAAKLALRKQLEKTLLEIPLPKPPPLKMNFFPNANTLEFLCLLGLDYVVDFLTKSKKNVPQTEPLTCAQCSTDFTCMWKWKEVEKNGTKAYDAFCEACITSNIRKALKAQHTNSLKAAFLKALQKEKEIDRLTSLPMPKSHSAPRPEVRPNPRVPAPAHQVTHSSTAFPVQKPGAALPYIPKAAPGLNHAALAQLHKLSPQYQSLLQVQAQQLLASGVPLHPSVLSFSPFMTPGPNHNRSKSSSNQGDSRRQHYRSDRIQSPSIPQSSSSWKA</sequence>
<keyword evidence="3" id="KW-0175">Coiled coil</keyword>
<feature type="compositionally biased region" description="Polar residues" evidence="6">
    <location>
        <begin position="191"/>
        <end position="204"/>
    </location>
</feature>
<protein>
    <submittedName>
        <fullName evidence="8">Transcriptional repressor p66-alpha</fullName>
    </submittedName>
</protein>
<gene>
    <name evidence="8" type="primary">GATAD2A</name>
    <name evidence="8" type="ORF">CDAR_378791</name>
</gene>
<evidence type="ECO:0000313" key="8">
    <source>
        <dbReference type="EMBL" id="GIY50530.1"/>
    </source>
</evidence>
<feature type="region of interest" description="Disordered" evidence="6">
    <location>
        <begin position="297"/>
        <end position="316"/>
    </location>
</feature>
<name>A0AAV4TW76_9ARAC</name>
<evidence type="ECO:0000256" key="6">
    <source>
        <dbReference type="SAM" id="MobiDB-lite"/>
    </source>
</evidence>
<feature type="region of interest" description="Disordered" evidence="6">
    <location>
        <begin position="564"/>
        <end position="608"/>
    </location>
</feature>
<feature type="compositionally biased region" description="Low complexity" evidence="6">
    <location>
        <begin position="594"/>
        <end position="608"/>
    </location>
</feature>
<evidence type="ECO:0000256" key="2">
    <source>
        <dbReference type="ARBA" id="ARBA00023015"/>
    </source>
</evidence>
<dbReference type="Gene3D" id="6.10.250.1650">
    <property type="match status" value="1"/>
</dbReference>
<feature type="region of interest" description="Disordered" evidence="6">
    <location>
        <begin position="181"/>
        <end position="204"/>
    </location>
</feature>
<accession>A0AAV4TW76</accession>
<dbReference type="GO" id="GO:0016581">
    <property type="term" value="C:NuRD complex"/>
    <property type="evidence" value="ECO:0007669"/>
    <property type="project" value="TreeGrafter"/>
</dbReference>
<dbReference type="Proteomes" id="UP001054837">
    <property type="component" value="Unassembled WGS sequence"/>
</dbReference>
<feature type="compositionally biased region" description="Basic and acidic residues" evidence="6">
    <location>
        <begin position="583"/>
        <end position="593"/>
    </location>
</feature>
<organism evidence="8 9">
    <name type="scientific">Caerostris darwini</name>
    <dbReference type="NCBI Taxonomy" id="1538125"/>
    <lineage>
        <taxon>Eukaryota</taxon>
        <taxon>Metazoa</taxon>
        <taxon>Ecdysozoa</taxon>
        <taxon>Arthropoda</taxon>
        <taxon>Chelicerata</taxon>
        <taxon>Arachnida</taxon>
        <taxon>Araneae</taxon>
        <taxon>Araneomorphae</taxon>
        <taxon>Entelegynae</taxon>
        <taxon>Araneoidea</taxon>
        <taxon>Araneidae</taxon>
        <taxon>Caerostris</taxon>
    </lineage>
</organism>
<evidence type="ECO:0000256" key="4">
    <source>
        <dbReference type="ARBA" id="ARBA00023163"/>
    </source>
</evidence>
<reference evidence="8 9" key="1">
    <citation type="submission" date="2021-06" db="EMBL/GenBank/DDBJ databases">
        <title>Caerostris darwini draft genome.</title>
        <authorList>
            <person name="Kono N."/>
            <person name="Arakawa K."/>
        </authorList>
    </citation>
    <scope>NUCLEOTIDE SEQUENCE [LARGE SCALE GENOMIC DNA]</scope>
</reference>
<dbReference type="InterPro" id="IPR040386">
    <property type="entry name" value="P66"/>
</dbReference>
<proteinExistence type="predicted"/>
<feature type="region of interest" description="Disordered" evidence="6">
    <location>
        <begin position="117"/>
        <end position="137"/>
    </location>
</feature>
<dbReference type="AlphaFoldDB" id="A0AAV4TW76"/>
<feature type="region of interest" description="Disordered" evidence="6">
    <location>
        <begin position="69"/>
        <end position="102"/>
    </location>
</feature>